<dbReference type="RefSeq" id="WP_144587328.1">
    <property type="nucleotide sequence ID" value="NZ_VJWX01000084.1"/>
</dbReference>
<dbReference type="PROSITE" id="PS00354">
    <property type="entry name" value="HMGI_Y"/>
    <property type="match status" value="1"/>
</dbReference>
<dbReference type="InterPro" id="IPR000637">
    <property type="entry name" value="HMGI/Y_DNA-bd_CS"/>
</dbReference>
<dbReference type="Pfam" id="PF00440">
    <property type="entry name" value="TetR_N"/>
    <property type="match status" value="1"/>
</dbReference>
<dbReference type="InterPro" id="IPR050109">
    <property type="entry name" value="HTH-type_TetR-like_transc_reg"/>
</dbReference>
<dbReference type="OrthoDB" id="4726108at2"/>
<reference evidence="6 7" key="2">
    <citation type="submission" date="2019-08" db="EMBL/GenBank/DDBJ databases">
        <title>Amycolatopsis acidicola sp. nov., isolated from peat swamp forest soil.</title>
        <authorList>
            <person name="Srisuk N."/>
        </authorList>
    </citation>
    <scope>NUCLEOTIDE SEQUENCE [LARGE SCALE GENOMIC DNA]</scope>
    <source>
        <strain evidence="6 7">TBRC 6029</strain>
    </source>
</reference>
<evidence type="ECO:0000256" key="1">
    <source>
        <dbReference type="ARBA" id="ARBA00023015"/>
    </source>
</evidence>
<dbReference type="InterPro" id="IPR009057">
    <property type="entry name" value="Homeodomain-like_sf"/>
</dbReference>
<dbReference type="AlphaFoldDB" id="A0A558CYE5"/>
<evidence type="ECO:0000259" key="5">
    <source>
        <dbReference type="PROSITE" id="PS50977"/>
    </source>
</evidence>
<proteinExistence type="predicted"/>
<protein>
    <submittedName>
        <fullName evidence="6">TetR/AcrR family transcriptional regulator</fullName>
    </submittedName>
</protein>
<evidence type="ECO:0000256" key="2">
    <source>
        <dbReference type="ARBA" id="ARBA00023125"/>
    </source>
</evidence>
<dbReference type="InterPro" id="IPR001647">
    <property type="entry name" value="HTH_TetR"/>
</dbReference>
<comment type="caution">
    <text evidence="6">The sequence shown here is derived from an EMBL/GenBank/DDBJ whole genome shotgun (WGS) entry which is preliminary data.</text>
</comment>
<feature type="DNA-binding region" description="H-T-H motif" evidence="4">
    <location>
        <begin position="41"/>
        <end position="60"/>
    </location>
</feature>
<keyword evidence="2 4" id="KW-0238">DNA-binding</keyword>
<dbReference type="EMBL" id="VJWX01000084">
    <property type="protein sequence ID" value="TVT53723.1"/>
    <property type="molecule type" value="Genomic_DNA"/>
</dbReference>
<feature type="domain" description="HTH tetR-type" evidence="5">
    <location>
        <begin position="18"/>
        <end position="78"/>
    </location>
</feature>
<dbReference type="Gene3D" id="1.10.357.10">
    <property type="entry name" value="Tetracycline Repressor, domain 2"/>
    <property type="match status" value="1"/>
</dbReference>
<dbReference type="GO" id="GO:0003700">
    <property type="term" value="F:DNA-binding transcription factor activity"/>
    <property type="evidence" value="ECO:0007669"/>
    <property type="project" value="TreeGrafter"/>
</dbReference>
<dbReference type="PANTHER" id="PTHR30055:SF234">
    <property type="entry name" value="HTH-TYPE TRANSCRIPTIONAL REGULATOR BETI"/>
    <property type="match status" value="1"/>
</dbReference>
<dbReference type="PANTHER" id="PTHR30055">
    <property type="entry name" value="HTH-TYPE TRANSCRIPTIONAL REGULATOR RUTR"/>
    <property type="match status" value="1"/>
</dbReference>
<dbReference type="PRINTS" id="PR00455">
    <property type="entry name" value="HTHTETR"/>
</dbReference>
<dbReference type="Proteomes" id="UP000320011">
    <property type="component" value="Unassembled WGS sequence"/>
</dbReference>
<evidence type="ECO:0000313" key="7">
    <source>
        <dbReference type="Proteomes" id="UP000320011"/>
    </source>
</evidence>
<evidence type="ECO:0000313" key="6">
    <source>
        <dbReference type="EMBL" id="TVT53723.1"/>
    </source>
</evidence>
<keyword evidence="7" id="KW-1185">Reference proteome</keyword>
<dbReference type="GO" id="GO:0000976">
    <property type="term" value="F:transcription cis-regulatory region binding"/>
    <property type="evidence" value="ECO:0007669"/>
    <property type="project" value="TreeGrafter"/>
</dbReference>
<gene>
    <name evidence="6" type="ORF">FNH05_11445</name>
</gene>
<dbReference type="PROSITE" id="PS50977">
    <property type="entry name" value="HTH_TETR_2"/>
    <property type="match status" value="1"/>
</dbReference>
<evidence type="ECO:0000256" key="3">
    <source>
        <dbReference type="ARBA" id="ARBA00023163"/>
    </source>
</evidence>
<dbReference type="SUPFAM" id="SSF46689">
    <property type="entry name" value="Homeodomain-like"/>
    <property type="match status" value="1"/>
</dbReference>
<organism evidence="6 7">
    <name type="scientific">Amycolatopsis rhizosphaerae</name>
    <dbReference type="NCBI Taxonomy" id="2053003"/>
    <lineage>
        <taxon>Bacteria</taxon>
        <taxon>Bacillati</taxon>
        <taxon>Actinomycetota</taxon>
        <taxon>Actinomycetes</taxon>
        <taxon>Pseudonocardiales</taxon>
        <taxon>Pseudonocardiaceae</taxon>
        <taxon>Amycolatopsis</taxon>
    </lineage>
</organism>
<keyword evidence="1" id="KW-0805">Transcription regulation</keyword>
<accession>A0A558CYE5</accession>
<name>A0A558CYE5_9PSEU</name>
<keyword evidence="3" id="KW-0804">Transcription</keyword>
<reference evidence="6 7" key="1">
    <citation type="submission" date="2019-07" db="EMBL/GenBank/DDBJ databases">
        <authorList>
            <person name="Duangmal K."/>
            <person name="Teo W.F.A."/>
        </authorList>
    </citation>
    <scope>NUCLEOTIDE SEQUENCE [LARGE SCALE GENOMIC DNA]</scope>
    <source>
        <strain evidence="6 7">TBRC 6029</strain>
    </source>
</reference>
<sequence>MSTPGKRGRGRPRKLPLDEQRALVLVAARHVFATHGVQGATIEQVARCAGVTRQAVYDLFDDKTVLFEQTVADVEELVYRHIAELGVDGPDLDLPTWARAGFSALVTLAAEYPDALVVLKQAERAGNPALNRLRTRLAEIYTAASRRRWNEHGIESGRADRALVAMCFAMTEALVDLAWEGDPPEPEAIIDLLTEFTIGGVQRLRQAPEILARVR</sequence>
<evidence type="ECO:0000256" key="4">
    <source>
        <dbReference type="PROSITE-ProRule" id="PRU00335"/>
    </source>
</evidence>